<evidence type="ECO:0000313" key="2">
    <source>
        <dbReference type="Proteomes" id="UP001189429"/>
    </source>
</evidence>
<evidence type="ECO:0000313" key="1">
    <source>
        <dbReference type="EMBL" id="CAK0820510.1"/>
    </source>
</evidence>
<reference evidence="1" key="1">
    <citation type="submission" date="2023-10" db="EMBL/GenBank/DDBJ databases">
        <authorList>
            <person name="Chen Y."/>
            <person name="Shah S."/>
            <person name="Dougan E. K."/>
            <person name="Thang M."/>
            <person name="Chan C."/>
        </authorList>
    </citation>
    <scope>NUCLEOTIDE SEQUENCE [LARGE SCALE GENOMIC DNA]</scope>
</reference>
<keyword evidence="2" id="KW-1185">Reference proteome</keyword>
<organism evidence="1 2">
    <name type="scientific">Prorocentrum cordatum</name>
    <dbReference type="NCBI Taxonomy" id="2364126"/>
    <lineage>
        <taxon>Eukaryota</taxon>
        <taxon>Sar</taxon>
        <taxon>Alveolata</taxon>
        <taxon>Dinophyceae</taxon>
        <taxon>Prorocentrales</taxon>
        <taxon>Prorocentraceae</taxon>
        <taxon>Prorocentrum</taxon>
    </lineage>
</organism>
<comment type="caution">
    <text evidence="1">The sequence shown here is derived from an EMBL/GenBank/DDBJ whole genome shotgun (WGS) entry which is preliminary data.</text>
</comment>
<name>A0ABN9RU61_9DINO</name>
<feature type="non-terminal residue" evidence="1">
    <location>
        <position position="1"/>
    </location>
</feature>
<feature type="non-terminal residue" evidence="1">
    <location>
        <position position="142"/>
    </location>
</feature>
<dbReference type="EMBL" id="CAUYUJ010007367">
    <property type="protein sequence ID" value="CAK0820510.1"/>
    <property type="molecule type" value="Genomic_DNA"/>
</dbReference>
<gene>
    <name evidence="1" type="ORF">PCOR1329_LOCUS22160</name>
</gene>
<sequence length="142" mass="15968">SGPCCPPAPPHRPPAAAARPPLWPAVLPGVCTMAEWVAQVKEMQRQDPVAKEQWYAYCESFGNNIRDPAKHDPSFIQSFISQYQQGARLEYKEGQEFVKMIKLGQKKSQAWKGVWEAYCDTRKGADGKSTYDPAKHDIGFLE</sequence>
<proteinExistence type="predicted"/>
<protein>
    <submittedName>
        <fullName evidence="1">Uncharacterized protein</fullName>
    </submittedName>
</protein>
<accession>A0ABN9RU61</accession>
<dbReference type="Proteomes" id="UP001189429">
    <property type="component" value="Unassembled WGS sequence"/>
</dbReference>